<dbReference type="AlphaFoldDB" id="A0A6P8S5F3"/>
<evidence type="ECO:0000313" key="17">
    <source>
        <dbReference type="RefSeq" id="XP_033813276.1"/>
    </source>
</evidence>
<dbReference type="RefSeq" id="XP_033813275.1">
    <property type="nucleotide sequence ID" value="XM_033957384.1"/>
</dbReference>
<keyword evidence="15" id="KW-1185">Reference proteome</keyword>
<keyword evidence="10" id="KW-0325">Glycoprotein</keyword>
<evidence type="ECO:0000256" key="4">
    <source>
        <dbReference type="ARBA" id="ARBA00022692"/>
    </source>
</evidence>
<keyword evidence="4 12" id="KW-0812">Transmembrane</keyword>
<evidence type="ECO:0000256" key="9">
    <source>
        <dbReference type="ARBA" id="ARBA00023170"/>
    </source>
</evidence>
<evidence type="ECO:0000256" key="11">
    <source>
        <dbReference type="ARBA" id="ARBA00023224"/>
    </source>
</evidence>
<evidence type="ECO:0000259" key="14">
    <source>
        <dbReference type="PROSITE" id="PS50262"/>
    </source>
</evidence>
<feature type="transmembrane region" description="Helical" evidence="13">
    <location>
        <begin position="87"/>
        <end position="108"/>
    </location>
</feature>
<proteinExistence type="inferred from homology"/>
<evidence type="ECO:0000313" key="15">
    <source>
        <dbReference type="Proteomes" id="UP000515159"/>
    </source>
</evidence>
<gene>
    <name evidence="16 17 18 19 20" type="primary">GPR4</name>
</gene>
<evidence type="ECO:0000313" key="16">
    <source>
        <dbReference type="RefSeq" id="XP_033813275.1"/>
    </source>
</evidence>
<dbReference type="InterPro" id="IPR017452">
    <property type="entry name" value="GPCR_Rhodpsn_7TM"/>
</dbReference>
<keyword evidence="6 12" id="KW-0297">G-protein coupled receptor</keyword>
<reference evidence="16 17" key="1">
    <citation type="submission" date="2025-04" db="UniProtKB">
        <authorList>
            <consortium name="RefSeq"/>
        </authorList>
    </citation>
    <scope>IDENTIFICATION</scope>
</reference>
<feature type="domain" description="G-protein coupled receptors family 1 profile" evidence="14">
    <location>
        <begin position="99"/>
        <end position="351"/>
    </location>
</feature>
<dbReference type="KEGG" id="gsh:117366191"/>
<keyword evidence="9 12" id="KW-0675">Receptor</keyword>
<keyword evidence="11 12" id="KW-0807">Transducer</keyword>
<evidence type="ECO:0000256" key="10">
    <source>
        <dbReference type="ARBA" id="ARBA00023180"/>
    </source>
</evidence>
<dbReference type="GO" id="GO:0005886">
    <property type="term" value="C:plasma membrane"/>
    <property type="evidence" value="ECO:0007669"/>
    <property type="project" value="UniProtKB-SubCell"/>
</dbReference>
<evidence type="ECO:0000256" key="7">
    <source>
        <dbReference type="ARBA" id="ARBA00023136"/>
    </source>
</evidence>
<dbReference type="PRINTS" id="PR00237">
    <property type="entry name" value="GPCRRHODOPSN"/>
</dbReference>
<dbReference type="GO" id="GO:0007189">
    <property type="term" value="P:adenylate cyclase-activating G protein-coupled receptor signaling pathway"/>
    <property type="evidence" value="ECO:0007669"/>
    <property type="project" value="UniProtKB-ARBA"/>
</dbReference>
<feature type="transmembrane region" description="Helical" evidence="13">
    <location>
        <begin position="159"/>
        <end position="178"/>
    </location>
</feature>
<dbReference type="Pfam" id="PF00001">
    <property type="entry name" value="7tm_1"/>
    <property type="match status" value="1"/>
</dbReference>
<evidence type="ECO:0000256" key="13">
    <source>
        <dbReference type="SAM" id="Phobius"/>
    </source>
</evidence>
<feature type="transmembrane region" description="Helical" evidence="13">
    <location>
        <begin position="120"/>
        <end position="139"/>
    </location>
</feature>
<sequence>MFVTEVPSRRIQHDSLTPLETPLQGPTQRIYPMGISGTRNLNIREGKEDSSVTSLNQKVESNQTKMCNVTFPSCDVNSKIDHLFPPALYITVIIIGLPANCMALWAAYLQVKQKNELGVYLMNLSIADLLYIGTLPLWIDYFLHYDNWIHGQESCKLFGFIFYTNIYISIAFLCCISMDRYLAVAHPLKFARVRRVKTAVGVSMVVWTIEICANSAPLFHNELFNDRYNHTFCFEKYPMEGWVAWMNLYRIFVGFFFPWILMLFCYHGILRAVKSNVSTEKQEKAKIKRLALSLIIIVLFCFAPYHVILLSRSAMYLSQPCDCGFEEQIFVGYHMALAFTSLNCMADPILYCFVNEGARNDVTKTLATLVRFFSGSKTKEVASASFTMETPLTSKKTSFYSPPDALVLRDEDLQMTILTLNK</sequence>
<dbReference type="InterPro" id="IPR002276">
    <property type="entry name" value="GPR4_orph"/>
</dbReference>
<comment type="subcellular location">
    <subcellularLocation>
        <location evidence="1">Cell membrane</location>
        <topology evidence="1">Multi-pass membrane protein</topology>
    </subcellularLocation>
</comment>
<dbReference type="Proteomes" id="UP000515159">
    <property type="component" value="Chromosome 8"/>
</dbReference>
<dbReference type="GeneID" id="117366191"/>
<dbReference type="PANTHER" id="PTHR24234:SF10">
    <property type="entry name" value="G-PROTEIN COUPLED RECEPTOR 4"/>
    <property type="match status" value="1"/>
</dbReference>
<feature type="transmembrane region" description="Helical" evidence="13">
    <location>
        <begin position="199"/>
        <end position="219"/>
    </location>
</feature>
<name>A0A6P8S5F3_GEOSA</name>
<dbReference type="RefSeq" id="XP_033813276.1">
    <property type="nucleotide sequence ID" value="XM_033957385.1"/>
</dbReference>
<evidence type="ECO:0000256" key="2">
    <source>
        <dbReference type="ARBA" id="ARBA00010663"/>
    </source>
</evidence>
<evidence type="ECO:0000256" key="8">
    <source>
        <dbReference type="ARBA" id="ARBA00023157"/>
    </source>
</evidence>
<keyword evidence="7 13" id="KW-0472">Membrane</keyword>
<keyword evidence="8" id="KW-1015">Disulfide bond</keyword>
<comment type="similarity">
    <text evidence="2 12">Belongs to the G-protein coupled receptor 1 family.</text>
</comment>
<dbReference type="PANTHER" id="PTHR24234">
    <property type="entry name" value="LYSOPHOSPHATIDIC ACID RECEPTOR 5/SPHINGOSYLPHOSPHORYLCHOLINE RECEPTOR"/>
    <property type="match status" value="1"/>
</dbReference>
<evidence type="ECO:0000256" key="5">
    <source>
        <dbReference type="ARBA" id="ARBA00022989"/>
    </source>
</evidence>
<dbReference type="PROSITE" id="PS50262">
    <property type="entry name" value="G_PROTEIN_RECEP_F1_2"/>
    <property type="match status" value="1"/>
</dbReference>
<feature type="transmembrane region" description="Helical" evidence="13">
    <location>
        <begin position="330"/>
        <end position="354"/>
    </location>
</feature>
<evidence type="ECO:0000256" key="6">
    <source>
        <dbReference type="ARBA" id="ARBA00023040"/>
    </source>
</evidence>
<feature type="transmembrane region" description="Helical" evidence="13">
    <location>
        <begin position="290"/>
        <end position="310"/>
    </location>
</feature>
<dbReference type="InterPro" id="IPR000276">
    <property type="entry name" value="GPCR_Rhodpsn"/>
</dbReference>
<evidence type="ECO:0000313" key="19">
    <source>
        <dbReference type="RefSeq" id="XP_033813278.1"/>
    </source>
</evidence>
<protein>
    <submittedName>
        <fullName evidence="16 17">G-protein coupled receptor 4</fullName>
    </submittedName>
</protein>
<dbReference type="RefSeq" id="XP_033813277.1">
    <property type="nucleotide sequence ID" value="XM_033957386.1"/>
</dbReference>
<feature type="transmembrane region" description="Helical" evidence="13">
    <location>
        <begin position="248"/>
        <end position="269"/>
    </location>
</feature>
<dbReference type="CDD" id="cd15366">
    <property type="entry name" value="7tmA_GPR4"/>
    <property type="match status" value="1"/>
</dbReference>
<keyword evidence="3" id="KW-1003">Cell membrane</keyword>
<dbReference type="RefSeq" id="XP_033813279.1">
    <property type="nucleotide sequence ID" value="XM_033957388.1"/>
</dbReference>
<evidence type="ECO:0000256" key="12">
    <source>
        <dbReference type="RuleBase" id="RU000688"/>
    </source>
</evidence>
<organism evidence="15 20">
    <name type="scientific">Geotrypetes seraphini</name>
    <name type="common">Gaboon caecilian</name>
    <name type="synonym">Caecilia seraphini</name>
    <dbReference type="NCBI Taxonomy" id="260995"/>
    <lineage>
        <taxon>Eukaryota</taxon>
        <taxon>Metazoa</taxon>
        <taxon>Chordata</taxon>
        <taxon>Craniata</taxon>
        <taxon>Vertebrata</taxon>
        <taxon>Euteleostomi</taxon>
        <taxon>Amphibia</taxon>
        <taxon>Gymnophiona</taxon>
        <taxon>Geotrypetes</taxon>
    </lineage>
</organism>
<dbReference type="FunFam" id="1.20.1070.10:FF:000065">
    <property type="entry name" value="G-protein coupled receptor 4"/>
    <property type="match status" value="1"/>
</dbReference>
<evidence type="ECO:0000313" key="18">
    <source>
        <dbReference type="RefSeq" id="XP_033813277.1"/>
    </source>
</evidence>
<dbReference type="PRINTS" id="PR01147">
    <property type="entry name" value="GPR4RECEPTOR"/>
</dbReference>
<dbReference type="PROSITE" id="PS00237">
    <property type="entry name" value="G_PROTEIN_RECEP_F1_1"/>
    <property type="match status" value="1"/>
</dbReference>
<dbReference type="OrthoDB" id="8742459at2759"/>
<accession>A0A6P8S5F3</accession>
<evidence type="ECO:0000256" key="3">
    <source>
        <dbReference type="ARBA" id="ARBA00022475"/>
    </source>
</evidence>
<dbReference type="RefSeq" id="XP_033813278.1">
    <property type="nucleotide sequence ID" value="XM_033957387.1"/>
</dbReference>
<dbReference type="CTD" id="2828"/>
<dbReference type="GO" id="GO:0010447">
    <property type="term" value="P:response to acidic pH"/>
    <property type="evidence" value="ECO:0007669"/>
    <property type="project" value="UniProtKB-ARBA"/>
</dbReference>
<evidence type="ECO:0000256" key="1">
    <source>
        <dbReference type="ARBA" id="ARBA00004651"/>
    </source>
</evidence>
<dbReference type="SUPFAM" id="SSF81321">
    <property type="entry name" value="Family A G protein-coupled receptor-like"/>
    <property type="match status" value="1"/>
</dbReference>
<keyword evidence="5 13" id="KW-1133">Transmembrane helix</keyword>
<dbReference type="GO" id="GO:0004930">
    <property type="term" value="F:G protein-coupled receptor activity"/>
    <property type="evidence" value="ECO:0007669"/>
    <property type="project" value="UniProtKB-KW"/>
</dbReference>
<dbReference type="Gene3D" id="1.20.1070.10">
    <property type="entry name" value="Rhodopsin 7-helix transmembrane proteins"/>
    <property type="match status" value="1"/>
</dbReference>
<evidence type="ECO:0000313" key="20">
    <source>
        <dbReference type="RefSeq" id="XP_033813279.1"/>
    </source>
</evidence>